<accession>A0A845QBM2</accession>
<dbReference type="Proteomes" id="UP000470384">
    <property type="component" value="Unassembled WGS sequence"/>
</dbReference>
<evidence type="ECO:0000313" key="2">
    <source>
        <dbReference type="Proteomes" id="UP000470384"/>
    </source>
</evidence>
<gene>
    <name evidence="1" type="ORF">GTQ45_08540</name>
</gene>
<name>A0A845QBM2_9HYPH</name>
<keyword evidence="2" id="KW-1185">Reference proteome</keyword>
<comment type="caution">
    <text evidence="1">The sequence shown here is derived from an EMBL/GenBank/DDBJ whole genome shotgun (WGS) entry which is preliminary data.</text>
</comment>
<reference evidence="1 2" key="1">
    <citation type="journal article" date="2016" name="Int. J. Syst. Evol. Microbiol.">
        <title>Pyruvatibacter mobilis gen. nov., sp. nov., a marine bacterium from the culture broth of Picochlorum sp. 122.</title>
        <authorList>
            <person name="Wang G."/>
            <person name="Tang M."/>
            <person name="Wu H."/>
            <person name="Dai S."/>
            <person name="Li T."/>
            <person name="Chen C."/>
            <person name="He H."/>
            <person name="Fan J."/>
            <person name="Xiang W."/>
            <person name="Li X."/>
        </authorList>
    </citation>
    <scope>NUCLEOTIDE SEQUENCE [LARGE SCALE GENOMIC DNA]</scope>
    <source>
        <strain evidence="1 2">GYP-11</strain>
    </source>
</reference>
<protein>
    <submittedName>
        <fullName evidence="1">DUF1801 domain-containing protein</fullName>
    </submittedName>
</protein>
<dbReference type="RefSeq" id="WP_160587682.1">
    <property type="nucleotide sequence ID" value="NZ_BMHN01000001.1"/>
</dbReference>
<sequence>MAGKVRQQGKATAGNGAACQRAIDVICGLIREEAALLPETGGLEETRKWGQLAFLPRNKCVGTTLRVAVASETPPRVGLYVHCQTSLIATCRDLFGGRLTYEGTRAVVFDAGKPLPVDELRHISRMALTYHIAKKRLSAKSQ</sequence>
<proteinExistence type="predicted"/>
<dbReference type="SUPFAM" id="SSF159888">
    <property type="entry name" value="YdhG-like"/>
    <property type="match status" value="1"/>
</dbReference>
<evidence type="ECO:0000313" key="1">
    <source>
        <dbReference type="EMBL" id="NBG95779.1"/>
    </source>
</evidence>
<dbReference type="EMBL" id="WXYQ01000006">
    <property type="protein sequence ID" value="NBG95779.1"/>
    <property type="molecule type" value="Genomic_DNA"/>
</dbReference>
<organism evidence="1 2">
    <name type="scientific">Pyruvatibacter mobilis</name>
    <dbReference type="NCBI Taxonomy" id="1712261"/>
    <lineage>
        <taxon>Bacteria</taxon>
        <taxon>Pseudomonadati</taxon>
        <taxon>Pseudomonadota</taxon>
        <taxon>Alphaproteobacteria</taxon>
        <taxon>Hyphomicrobiales</taxon>
        <taxon>Parvibaculaceae</taxon>
        <taxon>Pyruvatibacter</taxon>
    </lineage>
</organism>
<dbReference type="OrthoDB" id="328972at2"/>
<dbReference type="GeneID" id="300654482"/>
<dbReference type="AlphaFoldDB" id="A0A845QBM2"/>